<dbReference type="PRINTS" id="PR01021">
    <property type="entry name" value="OMPADOMAIN"/>
</dbReference>
<dbReference type="SUPFAM" id="SSF103088">
    <property type="entry name" value="OmpA-like"/>
    <property type="match status" value="1"/>
</dbReference>
<evidence type="ECO:0000313" key="8">
    <source>
        <dbReference type="Proteomes" id="UP000608154"/>
    </source>
</evidence>
<dbReference type="PROSITE" id="PS51123">
    <property type="entry name" value="OMPA_2"/>
    <property type="match status" value="1"/>
</dbReference>
<dbReference type="PANTHER" id="PTHR30329:SF21">
    <property type="entry name" value="LIPOPROTEIN YIAD-RELATED"/>
    <property type="match status" value="1"/>
</dbReference>
<dbReference type="CDD" id="cd07185">
    <property type="entry name" value="OmpA_C-like"/>
    <property type="match status" value="1"/>
</dbReference>
<evidence type="ECO:0000256" key="3">
    <source>
        <dbReference type="ARBA" id="ARBA00023237"/>
    </source>
</evidence>
<gene>
    <name evidence="7" type="ORF">GCM10011494_00700</name>
</gene>
<accession>A0A916X2U4</accession>
<comment type="subcellular location">
    <subcellularLocation>
        <location evidence="1">Cell outer membrane</location>
    </subcellularLocation>
</comment>
<comment type="caution">
    <text evidence="7">The sequence shown here is derived from an EMBL/GenBank/DDBJ whole genome shotgun (WGS) entry which is preliminary data.</text>
</comment>
<dbReference type="InterPro" id="IPR006664">
    <property type="entry name" value="OMP_bac"/>
</dbReference>
<proteinExistence type="predicted"/>
<dbReference type="GO" id="GO:0009279">
    <property type="term" value="C:cell outer membrane"/>
    <property type="evidence" value="ECO:0007669"/>
    <property type="project" value="UniProtKB-SubCell"/>
</dbReference>
<keyword evidence="2 4" id="KW-0472">Membrane</keyword>
<reference evidence="7" key="1">
    <citation type="journal article" date="2014" name="Int. J. Syst. Evol. Microbiol.">
        <title>Complete genome sequence of Corynebacterium casei LMG S-19264T (=DSM 44701T), isolated from a smear-ripened cheese.</title>
        <authorList>
            <consortium name="US DOE Joint Genome Institute (JGI-PGF)"/>
            <person name="Walter F."/>
            <person name="Albersmeier A."/>
            <person name="Kalinowski J."/>
            <person name="Ruckert C."/>
        </authorList>
    </citation>
    <scope>NUCLEOTIDE SEQUENCE</scope>
    <source>
        <strain evidence="7">CGMCC 1.15095</strain>
    </source>
</reference>
<organism evidence="7 8">
    <name type="scientific">Novosphingobium endophyticum</name>
    <dbReference type="NCBI Taxonomy" id="1955250"/>
    <lineage>
        <taxon>Bacteria</taxon>
        <taxon>Pseudomonadati</taxon>
        <taxon>Pseudomonadota</taxon>
        <taxon>Alphaproteobacteria</taxon>
        <taxon>Sphingomonadales</taxon>
        <taxon>Sphingomonadaceae</taxon>
        <taxon>Novosphingobium</taxon>
    </lineage>
</organism>
<reference evidence="7" key="2">
    <citation type="submission" date="2020-09" db="EMBL/GenBank/DDBJ databases">
        <authorList>
            <person name="Sun Q."/>
            <person name="Zhou Y."/>
        </authorList>
    </citation>
    <scope>NUCLEOTIDE SEQUENCE</scope>
    <source>
        <strain evidence="7">CGMCC 1.15095</strain>
    </source>
</reference>
<protein>
    <recommendedName>
        <fullName evidence="6">OmpA-like domain-containing protein</fullName>
    </recommendedName>
</protein>
<evidence type="ECO:0000259" key="6">
    <source>
        <dbReference type="PROSITE" id="PS51123"/>
    </source>
</evidence>
<keyword evidence="5" id="KW-0732">Signal</keyword>
<evidence type="ECO:0000256" key="2">
    <source>
        <dbReference type="ARBA" id="ARBA00023136"/>
    </source>
</evidence>
<keyword evidence="8" id="KW-1185">Reference proteome</keyword>
<evidence type="ECO:0000256" key="4">
    <source>
        <dbReference type="PROSITE-ProRule" id="PRU00473"/>
    </source>
</evidence>
<dbReference type="InterPro" id="IPR036737">
    <property type="entry name" value="OmpA-like_sf"/>
</dbReference>
<evidence type="ECO:0000256" key="5">
    <source>
        <dbReference type="SAM" id="SignalP"/>
    </source>
</evidence>
<dbReference type="Proteomes" id="UP000608154">
    <property type="component" value="Unassembled WGS sequence"/>
</dbReference>
<dbReference type="Pfam" id="PF00691">
    <property type="entry name" value="OmpA"/>
    <property type="match status" value="1"/>
</dbReference>
<feature type="domain" description="OmpA-like" evidence="6">
    <location>
        <begin position="127"/>
        <end position="240"/>
    </location>
</feature>
<dbReference type="InterPro" id="IPR006665">
    <property type="entry name" value="OmpA-like"/>
</dbReference>
<evidence type="ECO:0000256" key="1">
    <source>
        <dbReference type="ARBA" id="ARBA00004442"/>
    </source>
</evidence>
<name>A0A916X2U4_9SPHN</name>
<sequence>MGVKMLNYRKWPASALALGCLLAPGVTLAQDAGSDLMSLDRKSLKVEVQSRFDAALAQTETASVVSADSPAFMWASQAKVQCGIARGFLKSGTKDPVSLGKCDEAYRRMMAPQMVSEAPGAPLAPPAAGPCLAGPYIVFFDWDSSRISPDAVTVLDSAAASTVGCGSATIRIAGYTDRSGSEQYNMGLSTRRAEVVRGYLAGNGATAQLTTQAFGEGNPRVPTADGVREIQNRRVEITVE</sequence>
<dbReference type="AlphaFoldDB" id="A0A916X2U4"/>
<feature type="chain" id="PRO_5037734483" description="OmpA-like domain-containing protein" evidence="5">
    <location>
        <begin position="30"/>
        <end position="240"/>
    </location>
</feature>
<evidence type="ECO:0000313" key="7">
    <source>
        <dbReference type="EMBL" id="GGB86260.1"/>
    </source>
</evidence>
<keyword evidence="3" id="KW-0998">Cell outer membrane</keyword>
<dbReference type="Gene3D" id="3.30.1330.60">
    <property type="entry name" value="OmpA-like domain"/>
    <property type="match status" value="1"/>
</dbReference>
<feature type="signal peptide" evidence="5">
    <location>
        <begin position="1"/>
        <end position="29"/>
    </location>
</feature>
<dbReference type="EMBL" id="BMHK01000001">
    <property type="protein sequence ID" value="GGB86260.1"/>
    <property type="molecule type" value="Genomic_DNA"/>
</dbReference>
<dbReference type="InterPro" id="IPR050330">
    <property type="entry name" value="Bact_OuterMem_StrucFunc"/>
</dbReference>
<dbReference type="PANTHER" id="PTHR30329">
    <property type="entry name" value="STATOR ELEMENT OF FLAGELLAR MOTOR COMPLEX"/>
    <property type="match status" value="1"/>
</dbReference>